<dbReference type="InterPro" id="IPR032189">
    <property type="entry name" value="Mlh1_C"/>
</dbReference>
<dbReference type="FunFam" id="3.30.230.10:FF:000014">
    <property type="entry name" value="DNA mismatch repair protein Mlh1"/>
    <property type="match status" value="1"/>
</dbReference>
<dbReference type="InterPro" id="IPR036890">
    <property type="entry name" value="HATPase_C_sf"/>
</dbReference>
<evidence type="ECO:0000256" key="5">
    <source>
        <dbReference type="ARBA" id="ARBA00023242"/>
    </source>
</evidence>
<protein>
    <recommendedName>
        <fullName evidence="7">DNA mismatch repair protein S5 domain-containing protein</fullName>
    </recommendedName>
</protein>
<dbReference type="InterPro" id="IPR002099">
    <property type="entry name" value="MutL/Mlh/PMS"/>
</dbReference>
<comment type="subcellular location">
    <subcellularLocation>
        <location evidence="1">Nucleus</location>
    </subcellularLocation>
</comment>
<accession>A0A5C5G4F9</accession>
<dbReference type="CDD" id="cd16926">
    <property type="entry name" value="HATPase_MutL-MLH-PMS-like"/>
    <property type="match status" value="1"/>
</dbReference>
<name>A0A5C5G4F9_9BASI</name>
<comment type="caution">
    <text evidence="8">The sequence shown here is derived from an EMBL/GenBank/DDBJ whole genome shotgun (WGS) entry which is preliminary data.</text>
</comment>
<dbReference type="EMBL" id="SOZI01000007">
    <property type="protein sequence ID" value="TNY23865.1"/>
    <property type="molecule type" value="Genomic_DNA"/>
</dbReference>
<dbReference type="InterPro" id="IPR038973">
    <property type="entry name" value="MutL/Mlh/Pms-like"/>
</dbReference>
<dbReference type="InterPro" id="IPR014762">
    <property type="entry name" value="DNA_mismatch_repair_CS"/>
</dbReference>
<dbReference type="Pfam" id="PF01119">
    <property type="entry name" value="DNA_mis_repair"/>
    <property type="match status" value="1"/>
</dbReference>
<dbReference type="InterPro" id="IPR013507">
    <property type="entry name" value="DNA_mismatch_S5_2-like"/>
</dbReference>
<feature type="region of interest" description="Disordered" evidence="6">
    <location>
        <begin position="426"/>
        <end position="463"/>
    </location>
</feature>
<dbReference type="PROSITE" id="PS00058">
    <property type="entry name" value="DNA_MISMATCH_REPAIR_1"/>
    <property type="match status" value="1"/>
</dbReference>
<dbReference type="GO" id="GO:0140664">
    <property type="term" value="F:ATP-dependent DNA damage sensor activity"/>
    <property type="evidence" value="ECO:0007669"/>
    <property type="project" value="InterPro"/>
</dbReference>
<keyword evidence="9" id="KW-1185">Reference proteome</keyword>
<reference evidence="8 9" key="1">
    <citation type="submission" date="2019-03" db="EMBL/GenBank/DDBJ databases">
        <title>Rhodosporidium diobovatum UCD-FST 08-225 genome sequencing, assembly, and annotation.</title>
        <authorList>
            <person name="Fakankun I.U."/>
            <person name="Fristensky B."/>
            <person name="Levin D.B."/>
        </authorList>
    </citation>
    <scope>NUCLEOTIDE SEQUENCE [LARGE SCALE GENOMIC DNA]</scope>
    <source>
        <strain evidence="8 9">UCD-FST 08-225</strain>
    </source>
</reference>
<evidence type="ECO:0000256" key="4">
    <source>
        <dbReference type="ARBA" id="ARBA00023204"/>
    </source>
</evidence>
<gene>
    <name evidence="8" type="ORF">DMC30DRAFT_443994</name>
</gene>
<proteinExistence type="inferred from homology"/>
<comment type="similarity">
    <text evidence="2">Belongs to the DNA mismatch repair MutL/HexB family.</text>
</comment>
<dbReference type="NCBIfam" id="TIGR00585">
    <property type="entry name" value="mutl"/>
    <property type="match status" value="1"/>
</dbReference>
<dbReference type="Gene3D" id="3.30.565.10">
    <property type="entry name" value="Histidine kinase-like ATPase, C-terminal domain"/>
    <property type="match status" value="1"/>
</dbReference>
<dbReference type="Gene3D" id="3.30.230.10">
    <property type="match status" value="1"/>
</dbReference>
<feature type="compositionally biased region" description="Low complexity" evidence="6">
    <location>
        <begin position="375"/>
        <end position="406"/>
    </location>
</feature>
<organism evidence="8 9">
    <name type="scientific">Rhodotorula diobovata</name>
    <dbReference type="NCBI Taxonomy" id="5288"/>
    <lineage>
        <taxon>Eukaryota</taxon>
        <taxon>Fungi</taxon>
        <taxon>Dikarya</taxon>
        <taxon>Basidiomycota</taxon>
        <taxon>Pucciniomycotina</taxon>
        <taxon>Microbotryomycetes</taxon>
        <taxon>Sporidiobolales</taxon>
        <taxon>Sporidiobolaceae</taxon>
        <taxon>Rhodotorula</taxon>
    </lineage>
</organism>
<dbReference type="PANTHER" id="PTHR10073">
    <property type="entry name" value="DNA MISMATCH REPAIR PROTEIN MLH, PMS, MUTL"/>
    <property type="match status" value="1"/>
</dbReference>
<dbReference type="GO" id="GO:0005524">
    <property type="term" value="F:ATP binding"/>
    <property type="evidence" value="ECO:0007669"/>
    <property type="project" value="InterPro"/>
</dbReference>
<evidence type="ECO:0000256" key="3">
    <source>
        <dbReference type="ARBA" id="ARBA00022763"/>
    </source>
</evidence>
<sequence>MAAPAPAAGAAAPPRAIAKLPEHVVNRIAAGEIIQRPSNALKELIENALDAGATSIRITVKDGGLKLLQIQDNGSGIRKDDLPILCERFTTSKIKAFEDLSSLGTYGFRGEALASISHVAHLSVTTKTRDETCAWKAAYSDGVMIPVKSGSDDPAPIPCAGNDGTVLAVEDLFYNTPQRLKALRSAADEYARILQVVIAYSIHNAGVAMSCKKASAGSSNATADVSTSLGASAIDNIGVTYSEQVKRELVEVSAESQEPSVTLRAWCSGTNYQGKKGRYLFFINNRFVDCSPLKRALEAFYSNFLAKGTHPFVYLSLDLDPTKVDPNVHPTKKEVGFEDETEIVEFVCEKLAERLASQGESRSYKVQTLLPAGGTPKASRPTSTSTPTASTSRRQSGASSSTSKSKIAPNKLVRTDAQSQTLDALFPALPSTSKTRNVVDADAEGDGTESDRPSKKRKSDHDPAFAAQLAAEQAAAQRSARVRIAQSECALTSVKQLRKEVLEARHKGLEDVVKGHIFVGVADFATCQSAIQHLTKFYLANHALLAEELFYQLGLRQFGRFSRIRLKPAPDLRETVRLAVEAASANGARAGKTKLSTDEIVERVYTTLFDARAMLDEYFALSISDDGSLETLPVVLPGYEPDVHKLPLFLLRLGAHVDWHAEKACFESFLRELAFFHSPAPSPSLPALDSAAQAKAKHAIEHILWPAMRQYLVPGEKLVEDKAVVLTTSLEALYRTFERC</sequence>
<dbReference type="InterPro" id="IPR014721">
    <property type="entry name" value="Ribsml_uS5_D2-typ_fold_subgr"/>
</dbReference>
<dbReference type="PANTHER" id="PTHR10073:SF12">
    <property type="entry name" value="DNA MISMATCH REPAIR PROTEIN MLH1"/>
    <property type="match status" value="1"/>
</dbReference>
<dbReference type="STRING" id="5288.A0A5C5G4F9"/>
<dbReference type="AlphaFoldDB" id="A0A5C5G4F9"/>
<dbReference type="GO" id="GO:0006298">
    <property type="term" value="P:mismatch repair"/>
    <property type="evidence" value="ECO:0007669"/>
    <property type="project" value="InterPro"/>
</dbReference>
<dbReference type="GO" id="GO:0032389">
    <property type="term" value="C:MutLalpha complex"/>
    <property type="evidence" value="ECO:0007669"/>
    <property type="project" value="TreeGrafter"/>
</dbReference>
<evidence type="ECO:0000256" key="2">
    <source>
        <dbReference type="ARBA" id="ARBA00006082"/>
    </source>
</evidence>
<evidence type="ECO:0000313" key="8">
    <source>
        <dbReference type="EMBL" id="TNY23865.1"/>
    </source>
</evidence>
<dbReference type="InterPro" id="IPR020568">
    <property type="entry name" value="Ribosomal_Su5_D2-typ_SF"/>
</dbReference>
<feature type="region of interest" description="Disordered" evidence="6">
    <location>
        <begin position="370"/>
        <end position="413"/>
    </location>
</feature>
<dbReference type="SUPFAM" id="SSF55874">
    <property type="entry name" value="ATPase domain of HSP90 chaperone/DNA topoisomerase II/histidine kinase"/>
    <property type="match status" value="1"/>
</dbReference>
<evidence type="ECO:0000256" key="1">
    <source>
        <dbReference type="ARBA" id="ARBA00004123"/>
    </source>
</evidence>
<dbReference type="Pfam" id="PF16413">
    <property type="entry name" value="Mlh1_C"/>
    <property type="match status" value="1"/>
</dbReference>
<evidence type="ECO:0000256" key="6">
    <source>
        <dbReference type="SAM" id="MobiDB-lite"/>
    </source>
</evidence>
<dbReference type="GO" id="GO:0061982">
    <property type="term" value="P:meiosis I cell cycle process"/>
    <property type="evidence" value="ECO:0007669"/>
    <property type="project" value="UniProtKB-ARBA"/>
</dbReference>
<dbReference type="Proteomes" id="UP000311382">
    <property type="component" value="Unassembled WGS sequence"/>
</dbReference>
<dbReference type="FunFam" id="3.30.565.10:FF:000109">
    <property type="entry name" value="Related to MLH1-DNA mismatch repair protein"/>
    <property type="match status" value="1"/>
</dbReference>
<keyword evidence="5" id="KW-0539">Nucleus</keyword>
<evidence type="ECO:0000313" key="9">
    <source>
        <dbReference type="Proteomes" id="UP000311382"/>
    </source>
</evidence>
<keyword evidence="3" id="KW-0227">DNA damage</keyword>
<dbReference type="GO" id="GO:0030983">
    <property type="term" value="F:mismatched DNA binding"/>
    <property type="evidence" value="ECO:0007669"/>
    <property type="project" value="InterPro"/>
</dbReference>
<dbReference type="SMART" id="SM01340">
    <property type="entry name" value="DNA_mis_repair"/>
    <property type="match status" value="1"/>
</dbReference>
<keyword evidence="4" id="KW-0234">DNA repair</keyword>
<dbReference type="Pfam" id="PF13589">
    <property type="entry name" value="HATPase_c_3"/>
    <property type="match status" value="1"/>
</dbReference>
<evidence type="ECO:0000259" key="7">
    <source>
        <dbReference type="SMART" id="SM01340"/>
    </source>
</evidence>
<dbReference type="OrthoDB" id="10263226at2759"/>
<dbReference type="GO" id="GO:0016887">
    <property type="term" value="F:ATP hydrolysis activity"/>
    <property type="evidence" value="ECO:0007669"/>
    <property type="project" value="InterPro"/>
</dbReference>
<dbReference type="SUPFAM" id="SSF54211">
    <property type="entry name" value="Ribosomal protein S5 domain 2-like"/>
    <property type="match status" value="1"/>
</dbReference>
<feature type="domain" description="DNA mismatch repair protein S5" evidence="7">
    <location>
        <begin position="237"/>
        <end position="356"/>
    </location>
</feature>
<feature type="compositionally biased region" description="Basic and acidic residues" evidence="6">
    <location>
        <begin position="449"/>
        <end position="463"/>
    </location>
</feature>